<protein>
    <submittedName>
        <fullName evidence="1">Uncharacterized protein</fullName>
    </submittedName>
</protein>
<reference evidence="1" key="1">
    <citation type="journal article" date="2014" name="Int. J. Syst. Evol. Microbiol.">
        <title>Complete genome sequence of Corynebacterium casei LMG S-19264T (=DSM 44701T), isolated from a smear-ripened cheese.</title>
        <authorList>
            <consortium name="US DOE Joint Genome Institute (JGI-PGF)"/>
            <person name="Walter F."/>
            <person name="Albersmeier A."/>
            <person name="Kalinowski J."/>
            <person name="Ruckert C."/>
        </authorList>
    </citation>
    <scope>NUCLEOTIDE SEQUENCE</scope>
    <source>
        <strain evidence="1">JCM 3276</strain>
    </source>
</reference>
<dbReference type="EMBL" id="BMRB01000002">
    <property type="protein sequence ID" value="GGS30371.1"/>
    <property type="molecule type" value="Genomic_DNA"/>
</dbReference>
<dbReference type="AlphaFoldDB" id="A0A918LCL6"/>
<comment type="caution">
    <text evidence="1">The sequence shown here is derived from an EMBL/GenBank/DDBJ whole genome shotgun (WGS) entry which is preliminary data.</text>
</comment>
<gene>
    <name evidence="1" type="ORF">GCM10010171_24880</name>
</gene>
<evidence type="ECO:0000313" key="2">
    <source>
        <dbReference type="Proteomes" id="UP000660680"/>
    </source>
</evidence>
<dbReference type="Proteomes" id="UP000660680">
    <property type="component" value="Unassembled WGS sequence"/>
</dbReference>
<organism evidence="1 2">
    <name type="scientific">Actinokineospora fastidiosa</name>
    <dbReference type="NCBI Taxonomy" id="1816"/>
    <lineage>
        <taxon>Bacteria</taxon>
        <taxon>Bacillati</taxon>
        <taxon>Actinomycetota</taxon>
        <taxon>Actinomycetes</taxon>
        <taxon>Pseudonocardiales</taxon>
        <taxon>Pseudonocardiaceae</taxon>
        <taxon>Actinokineospora</taxon>
    </lineage>
</organism>
<evidence type="ECO:0000313" key="1">
    <source>
        <dbReference type="EMBL" id="GGS30371.1"/>
    </source>
</evidence>
<dbReference type="RefSeq" id="WP_189210570.1">
    <property type="nucleotide sequence ID" value="NZ_BMRB01000002.1"/>
</dbReference>
<reference evidence="1" key="2">
    <citation type="submission" date="2020-09" db="EMBL/GenBank/DDBJ databases">
        <authorList>
            <person name="Sun Q."/>
            <person name="Ohkuma M."/>
        </authorList>
    </citation>
    <scope>NUCLEOTIDE SEQUENCE</scope>
    <source>
        <strain evidence="1">JCM 3276</strain>
    </source>
</reference>
<sequence>MADKITFDEEKYNRLVKAMNELENGLLLESTTTPALVLDGDIILQPGKQPWGPASRLVSKGTEFGGSVEQQNELLRKSIVTFANALEIAKEIFKETDDLATYDIADFVAQYPDFNVGGGLGGKPPAA</sequence>
<accession>A0A918LCL6</accession>
<keyword evidence="2" id="KW-1185">Reference proteome</keyword>
<proteinExistence type="predicted"/>
<name>A0A918LCL6_9PSEU</name>